<keyword evidence="4" id="KW-1185">Reference proteome</keyword>
<accession>A0A840V098</accession>
<sequence>MKTHPIRPLELRIPGLQPPSGFALIITISLMVLLSLLAVGLLALSSVTLRGSNSGDAMREARSNAKLALELAIGQLQKEAGPDTRITASANLVQSSAPRGITGVWQASTRNELAQSPPDKTDRFVAWLTSDSMRTLSQDSAHWEPVSEEDDAVVPLFGAHSLGENPTADEKREQMFSRPLELGSDSHRGRLAWVTVDESTKARFDLLDDHSTSTQESLARRVCRSAAPRRVGVFALDSLENLRPNAAMVSKFATFESAIFGTQIEKLRTYRPDLTPWSLSLMTNPVDGGLKTDLSTLISENPTELESDGSLYAYAGLPSHRSSDPEMSTLAAYHELYKEIGKSNAFTRTVRSDAVGASLPGNLRPYTVRGGRYVTNAQVPDGMVLLPNLVRVDMVFSLVARDPHTGSWADSHKALGNNYMLHLMYLPVVTLHNPYNIPLSFQSMKITFQDVPIGFKMLVGGRPATTDLVPLNNMYIDFQNSNTSKQFGINLKRSLTGGAAMTLEPGQTKIFGTIGVNPSWNWNSELGNNRLLFDWENKNTGDVDLLPKMMTDSTGGAGFDIDWLAQESRQTSFAKYFCARGTVGAKKNDIVSVEWGPVRQPSSEFSIIMELNGRPAGIYKINYGDEKNLTDIVSEGTSERFPDPRSFPFSSPESSSPKWRASSIYEAPNTPFNQYSRAVPFALFSFSGKTTQDSFVPARPYADSSTNLFVADLNISRGKGAAGDQPFELAMVPIKAQTAPIAENREDEEGFFFGGNDSDRGTSRATFNEIPRAPLQSLAQFRHANLANSGTPPFMTYTVGESWAHPMLPTDEVTGTDPGGSGEILDHTYLCNAALWDRYFFSTMADYEGDAFSGTSKSAAEVREEFFAGDDVLLNPRFTSLVHGHEADQAASKIAAPGGDQEVARYLGLKGGFNVNSTSVDAWIAMLSSLRDTEVLNQVDGAIESQTYSPFLRVRYPSAGPIEGAGSSFFGENEPRWQGYRQLDESEIKSLAENLVDEIRERGPFLSLAEFVNRRLGPSNDETALRGALSSAIQKADLNAVIEGDGIELEAGNLGTHQWVTPAAVIGTNTEGAPGSLTQGDILTSLGSQLTVRGDTFVIRAYGESTSKRGQPEARAWCEAVVQRTPEFTDLRDAADSAPDALNPVNSRFGRHFEVLSFRWLVSDEI</sequence>
<evidence type="ECO:0008006" key="5">
    <source>
        <dbReference type="Google" id="ProtNLM"/>
    </source>
</evidence>
<name>A0A840V098_9BACT</name>
<dbReference type="RefSeq" id="WP_184016225.1">
    <property type="nucleotide sequence ID" value="NZ_JACHFD010000003.1"/>
</dbReference>
<dbReference type="EMBL" id="JACHFD010000003">
    <property type="protein sequence ID" value="MBB5350713.1"/>
    <property type="molecule type" value="Genomic_DNA"/>
</dbReference>
<dbReference type="Proteomes" id="UP000557717">
    <property type="component" value="Unassembled WGS sequence"/>
</dbReference>
<evidence type="ECO:0000313" key="3">
    <source>
        <dbReference type="EMBL" id="MBB5350713.1"/>
    </source>
</evidence>
<evidence type="ECO:0000256" key="1">
    <source>
        <dbReference type="SAM" id="MobiDB-lite"/>
    </source>
</evidence>
<feature type="transmembrane region" description="Helical" evidence="2">
    <location>
        <begin position="21"/>
        <end position="44"/>
    </location>
</feature>
<organism evidence="3 4">
    <name type="scientific">Haloferula luteola</name>
    <dbReference type="NCBI Taxonomy" id="595692"/>
    <lineage>
        <taxon>Bacteria</taxon>
        <taxon>Pseudomonadati</taxon>
        <taxon>Verrucomicrobiota</taxon>
        <taxon>Verrucomicrobiia</taxon>
        <taxon>Verrucomicrobiales</taxon>
        <taxon>Verrucomicrobiaceae</taxon>
        <taxon>Haloferula</taxon>
    </lineage>
</organism>
<keyword evidence="2" id="KW-0812">Transmembrane</keyword>
<reference evidence="3 4" key="1">
    <citation type="submission" date="2020-08" db="EMBL/GenBank/DDBJ databases">
        <title>Genomic Encyclopedia of Type Strains, Phase IV (KMG-IV): sequencing the most valuable type-strain genomes for metagenomic binning, comparative biology and taxonomic classification.</title>
        <authorList>
            <person name="Goeker M."/>
        </authorList>
    </citation>
    <scope>NUCLEOTIDE SEQUENCE [LARGE SCALE GENOMIC DNA]</scope>
    <source>
        <strain evidence="3 4">YC6886</strain>
    </source>
</reference>
<proteinExistence type="predicted"/>
<comment type="caution">
    <text evidence="3">The sequence shown here is derived from an EMBL/GenBank/DDBJ whole genome shotgun (WGS) entry which is preliminary data.</text>
</comment>
<evidence type="ECO:0000256" key="2">
    <source>
        <dbReference type="SAM" id="Phobius"/>
    </source>
</evidence>
<dbReference type="AlphaFoldDB" id="A0A840V098"/>
<feature type="compositionally biased region" description="Low complexity" evidence="1">
    <location>
        <begin position="644"/>
        <end position="657"/>
    </location>
</feature>
<keyword evidence="2" id="KW-0472">Membrane</keyword>
<keyword evidence="2" id="KW-1133">Transmembrane helix</keyword>
<protein>
    <recommendedName>
        <fullName evidence="5">Verru_Chthon cassette protein A</fullName>
    </recommendedName>
</protein>
<evidence type="ECO:0000313" key="4">
    <source>
        <dbReference type="Proteomes" id="UP000557717"/>
    </source>
</evidence>
<feature type="region of interest" description="Disordered" evidence="1">
    <location>
        <begin position="636"/>
        <end position="658"/>
    </location>
</feature>
<gene>
    <name evidence="3" type="ORF">HNR46_000941</name>
</gene>